<name>A0A132C1V7_9RHOB</name>
<dbReference type="PANTHER" id="PTHR42718">
    <property type="entry name" value="MAJOR FACILITATOR SUPERFAMILY MULTIDRUG TRANSPORTER MFSC"/>
    <property type="match status" value="1"/>
</dbReference>
<dbReference type="Gene3D" id="1.20.1720.10">
    <property type="entry name" value="Multidrug resistance protein D"/>
    <property type="match status" value="1"/>
</dbReference>
<dbReference type="GO" id="GO:0022857">
    <property type="term" value="F:transmembrane transporter activity"/>
    <property type="evidence" value="ECO:0007669"/>
    <property type="project" value="InterPro"/>
</dbReference>
<protein>
    <submittedName>
        <fullName evidence="7">Multidrug resistance protein Stp</fullName>
    </submittedName>
</protein>
<comment type="subcellular location">
    <subcellularLocation>
        <location evidence="1">Membrane</location>
        <topology evidence="1">Multi-pass membrane protein</topology>
    </subcellularLocation>
</comment>
<keyword evidence="2 5" id="KW-0812">Transmembrane</keyword>
<evidence type="ECO:0000313" key="8">
    <source>
        <dbReference type="Proteomes" id="UP000068382"/>
    </source>
</evidence>
<evidence type="ECO:0000313" key="7">
    <source>
        <dbReference type="EMBL" id="KUP94625.1"/>
    </source>
</evidence>
<proteinExistence type="predicted"/>
<feature type="transmembrane region" description="Helical" evidence="5">
    <location>
        <begin position="47"/>
        <end position="66"/>
    </location>
</feature>
<feature type="transmembrane region" description="Helical" evidence="5">
    <location>
        <begin position="202"/>
        <end position="220"/>
    </location>
</feature>
<feature type="transmembrane region" description="Helical" evidence="5">
    <location>
        <begin position="337"/>
        <end position="356"/>
    </location>
</feature>
<dbReference type="Proteomes" id="UP000068382">
    <property type="component" value="Unassembled WGS sequence"/>
</dbReference>
<dbReference type="AlphaFoldDB" id="A0A132C1V7"/>
<dbReference type="PRINTS" id="PR01036">
    <property type="entry name" value="TCRTETB"/>
</dbReference>
<feature type="transmembrane region" description="Helical" evidence="5">
    <location>
        <begin position="407"/>
        <end position="428"/>
    </location>
</feature>
<evidence type="ECO:0000256" key="2">
    <source>
        <dbReference type="ARBA" id="ARBA00022692"/>
    </source>
</evidence>
<dbReference type="Pfam" id="PF07690">
    <property type="entry name" value="MFS_1"/>
    <property type="match status" value="1"/>
</dbReference>
<evidence type="ECO:0000259" key="6">
    <source>
        <dbReference type="PROSITE" id="PS50850"/>
    </source>
</evidence>
<feature type="transmembrane region" description="Helical" evidence="5">
    <location>
        <begin position="362"/>
        <end position="386"/>
    </location>
</feature>
<gene>
    <name evidence="7" type="primary">stp_1</name>
    <name evidence="7" type="ORF">TRIHO_05510</name>
</gene>
<dbReference type="InterPro" id="IPR011701">
    <property type="entry name" value="MFS"/>
</dbReference>
<dbReference type="InterPro" id="IPR020846">
    <property type="entry name" value="MFS_dom"/>
</dbReference>
<dbReference type="RefSeq" id="WP_332307188.1">
    <property type="nucleotide sequence ID" value="NZ_LPUY01000012.1"/>
</dbReference>
<feature type="transmembrane region" description="Helical" evidence="5">
    <location>
        <begin position="271"/>
        <end position="296"/>
    </location>
</feature>
<dbReference type="EMBL" id="LPUY01000012">
    <property type="protein sequence ID" value="KUP94625.1"/>
    <property type="molecule type" value="Genomic_DNA"/>
</dbReference>
<evidence type="ECO:0000256" key="5">
    <source>
        <dbReference type="SAM" id="Phobius"/>
    </source>
</evidence>
<feature type="transmembrane region" description="Helical" evidence="5">
    <location>
        <begin position="434"/>
        <end position="457"/>
    </location>
</feature>
<evidence type="ECO:0000256" key="4">
    <source>
        <dbReference type="ARBA" id="ARBA00023136"/>
    </source>
</evidence>
<keyword evidence="3 5" id="KW-1133">Transmembrane helix</keyword>
<sequence length="464" mass="48090">MTVTVSRTRWLAMGFLCLGSFMNLLDVTIVTVALPRIQTDLGATPTQLEWVAVIYVLALAVGLLPMGRFGDSWGRKPLFIWGMLGFTLASAACAGATSITMLIGARLVQGLSAALMVPQVLAILHVTFPPEEKTRIIGLFAALSSLAAVAGPVVGGGLIALDPWGLHWRVIFLVNVPLGAVAIIGAGLTVPADRGVSRQVDWVGTLLFALTTVCLVLPLIEGRALDWPWQMMALLVAAIPLAGLTVSHMLRRGRHGAAVLIPTSLLRNSAFLQGLVRVVFVFSGIPGFFLVLSVYLQSGLGLTPLQSGLATAAFPVGVMVASMNAARLGDWPLSGRIGLGTGALATGLALTALVLWQAGAGIASWHLTAPLLICGLGMGTVVVALFQSVMATAPAAESGAASGAVQAFQQIGAALGIAIVGSVYFGFLTTAAPLLALMAACIYPFTLFTLLGLGSLLNHRKETA</sequence>
<dbReference type="Gene3D" id="1.20.1250.20">
    <property type="entry name" value="MFS general substrate transporter like domains"/>
    <property type="match status" value="1"/>
</dbReference>
<feature type="transmembrane region" description="Helical" evidence="5">
    <location>
        <begin position="166"/>
        <end position="190"/>
    </location>
</feature>
<feature type="transmembrane region" description="Helical" evidence="5">
    <location>
        <begin position="12"/>
        <end position="35"/>
    </location>
</feature>
<evidence type="ECO:0000256" key="1">
    <source>
        <dbReference type="ARBA" id="ARBA00004141"/>
    </source>
</evidence>
<feature type="transmembrane region" description="Helical" evidence="5">
    <location>
        <begin position="107"/>
        <end position="124"/>
    </location>
</feature>
<dbReference type="SUPFAM" id="SSF103473">
    <property type="entry name" value="MFS general substrate transporter"/>
    <property type="match status" value="2"/>
</dbReference>
<organism evidence="7 8">
    <name type="scientific">Tritonibacter horizontis</name>
    <dbReference type="NCBI Taxonomy" id="1768241"/>
    <lineage>
        <taxon>Bacteria</taxon>
        <taxon>Pseudomonadati</taxon>
        <taxon>Pseudomonadota</taxon>
        <taxon>Alphaproteobacteria</taxon>
        <taxon>Rhodobacterales</taxon>
        <taxon>Paracoccaceae</taxon>
        <taxon>Tritonibacter</taxon>
    </lineage>
</organism>
<dbReference type="CDD" id="cd17321">
    <property type="entry name" value="MFS_MMR_MDR_like"/>
    <property type="match status" value="1"/>
</dbReference>
<dbReference type="GO" id="GO:0016020">
    <property type="term" value="C:membrane"/>
    <property type="evidence" value="ECO:0007669"/>
    <property type="project" value="UniProtKB-SubCell"/>
</dbReference>
<comment type="caution">
    <text evidence="7">The sequence shown here is derived from an EMBL/GenBank/DDBJ whole genome shotgun (WGS) entry which is preliminary data.</text>
</comment>
<evidence type="ECO:0000256" key="3">
    <source>
        <dbReference type="ARBA" id="ARBA00022989"/>
    </source>
</evidence>
<dbReference type="PROSITE" id="PS50850">
    <property type="entry name" value="MFS"/>
    <property type="match status" value="1"/>
</dbReference>
<feature type="transmembrane region" description="Helical" evidence="5">
    <location>
        <begin position="136"/>
        <end position="160"/>
    </location>
</feature>
<feature type="domain" description="Major facilitator superfamily (MFS) profile" evidence="6">
    <location>
        <begin position="12"/>
        <end position="457"/>
    </location>
</feature>
<accession>A0A132C1V7</accession>
<keyword evidence="8" id="KW-1185">Reference proteome</keyword>
<dbReference type="PANTHER" id="PTHR42718:SF39">
    <property type="entry name" value="ACTINORHODIN TRANSPORTER-RELATED"/>
    <property type="match status" value="1"/>
</dbReference>
<reference evidence="7 8" key="1">
    <citation type="submission" date="2015-12" db="EMBL/GenBank/DDBJ databases">
        <title>Genome sequence of the marine Rhodobacteraceae strain O3.65, Candidatus Tritonibacter horizontis.</title>
        <authorList>
            <person name="Poehlein A."/>
            <person name="Giebel H.A."/>
            <person name="Voget S."/>
            <person name="Brinkhoff T."/>
        </authorList>
    </citation>
    <scope>NUCLEOTIDE SEQUENCE [LARGE SCALE GENOMIC DNA]</scope>
    <source>
        <strain evidence="7 8">O3.65</strain>
    </source>
</reference>
<feature type="transmembrane region" description="Helical" evidence="5">
    <location>
        <begin position="232"/>
        <end position="250"/>
    </location>
</feature>
<feature type="transmembrane region" description="Helical" evidence="5">
    <location>
        <begin position="78"/>
        <end position="101"/>
    </location>
</feature>
<keyword evidence="4 5" id="KW-0472">Membrane</keyword>
<dbReference type="InterPro" id="IPR036259">
    <property type="entry name" value="MFS_trans_sf"/>
</dbReference>